<evidence type="ECO:0000256" key="2">
    <source>
        <dbReference type="ARBA" id="ARBA00022692"/>
    </source>
</evidence>
<proteinExistence type="predicted"/>
<keyword evidence="4 5" id="KW-0472">Membrane</keyword>
<gene>
    <name evidence="6" type="ORF">N42_2033</name>
</gene>
<keyword evidence="2 5" id="KW-0812">Transmembrane</keyword>
<feature type="transmembrane region" description="Helical" evidence="5">
    <location>
        <begin position="65"/>
        <end position="82"/>
    </location>
</feature>
<feature type="transmembrane region" description="Helical" evidence="5">
    <location>
        <begin position="88"/>
        <end position="105"/>
    </location>
</feature>
<dbReference type="NCBIfam" id="TIGR01528">
    <property type="entry name" value="NMN_trans_PnuC"/>
    <property type="match status" value="1"/>
</dbReference>
<name>A0A0V8EIY5_LACLL</name>
<comment type="subcellular location">
    <subcellularLocation>
        <location evidence="1">Membrane</location>
        <topology evidence="1">Multi-pass membrane protein</topology>
    </subcellularLocation>
</comment>
<dbReference type="GO" id="GO:0034257">
    <property type="term" value="F:nicotinamide riboside transmembrane transporter activity"/>
    <property type="evidence" value="ECO:0007669"/>
    <property type="project" value="InterPro"/>
</dbReference>
<sequence>MTKDSWLFKQLFANWKKFEITYILILLFLQVIVYIIAPDSFIGMISGVFGVLCLIYGMKGRKINFAFGLVQTLAMTLIAYQTHSWMSFVMGIFYVLSQPVGCFFGDRMMLSMNLDQKLVV</sequence>
<evidence type="ECO:0000256" key="5">
    <source>
        <dbReference type="SAM" id="Phobius"/>
    </source>
</evidence>
<feature type="transmembrane region" description="Helical" evidence="5">
    <location>
        <begin position="42"/>
        <end position="58"/>
    </location>
</feature>
<comment type="caution">
    <text evidence="6">The sequence shown here is derived from an EMBL/GenBank/DDBJ whole genome shotgun (WGS) entry which is preliminary data.</text>
</comment>
<dbReference type="GO" id="GO:0016020">
    <property type="term" value="C:membrane"/>
    <property type="evidence" value="ECO:0007669"/>
    <property type="project" value="UniProtKB-SubCell"/>
</dbReference>
<evidence type="ECO:0000256" key="3">
    <source>
        <dbReference type="ARBA" id="ARBA00022989"/>
    </source>
</evidence>
<dbReference type="PATRIC" id="fig|1360.116.peg.2507"/>
<organism evidence="6 7">
    <name type="scientific">Lactococcus lactis subsp. lactis</name>
    <name type="common">Streptococcus lactis</name>
    <dbReference type="NCBI Taxonomy" id="1360"/>
    <lineage>
        <taxon>Bacteria</taxon>
        <taxon>Bacillati</taxon>
        <taxon>Bacillota</taxon>
        <taxon>Bacilli</taxon>
        <taxon>Lactobacillales</taxon>
        <taxon>Streptococcaceae</taxon>
        <taxon>Lactococcus</taxon>
    </lineage>
</organism>
<dbReference type="InterPro" id="IPR006419">
    <property type="entry name" value="NMN_transpt_PnuC"/>
</dbReference>
<evidence type="ECO:0000256" key="1">
    <source>
        <dbReference type="ARBA" id="ARBA00004141"/>
    </source>
</evidence>
<evidence type="ECO:0000313" key="6">
    <source>
        <dbReference type="EMBL" id="KSU25794.1"/>
    </source>
</evidence>
<reference evidence="7" key="1">
    <citation type="submission" date="2015-10" db="EMBL/GenBank/DDBJ databases">
        <title>Draft Genome Sequences of 11 Lactococcus lactis subspecies cremoris strains.</title>
        <authorList>
            <person name="Wels M."/>
            <person name="Backus L."/>
            <person name="Boekhorst J."/>
            <person name="Dijkstra A."/>
            <person name="Beerthuizen M."/>
            <person name="Kelly W."/>
            <person name="Siezen R."/>
            <person name="Bachmann H."/>
            <person name="Van Hijum S."/>
        </authorList>
    </citation>
    <scope>NUCLEOTIDE SEQUENCE [LARGE SCALE GENOMIC DNA]</scope>
    <source>
        <strain evidence="7">N42</strain>
    </source>
</reference>
<dbReference type="Proteomes" id="UP000052991">
    <property type="component" value="Unassembled WGS sequence"/>
</dbReference>
<feature type="transmembrane region" description="Helical" evidence="5">
    <location>
        <begin position="20"/>
        <end position="36"/>
    </location>
</feature>
<evidence type="ECO:0000313" key="7">
    <source>
        <dbReference type="Proteomes" id="UP000052991"/>
    </source>
</evidence>
<dbReference type="AlphaFoldDB" id="A0A0V8EIY5"/>
<protein>
    <submittedName>
        <fullName evidence="6">Ribosyl nicotinamide transporter PnuC-like</fullName>
    </submittedName>
</protein>
<evidence type="ECO:0000256" key="4">
    <source>
        <dbReference type="ARBA" id="ARBA00023136"/>
    </source>
</evidence>
<dbReference type="EMBL" id="LKLW01000114">
    <property type="protein sequence ID" value="KSU25794.1"/>
    <property type="molecule type" value="Genomic_DNA"/>
</dbReference>
<keyword evidence="3 5" id="KW-1133">Transmembrane helix</keyword>
<accession>A0A0V8EIY5</accession>
<dbReference type="Pfam" id="PF04973">
    <property type="entry name" value="NMN_transporter"/>
    <property type="match status" value="1"/>
</dbReference>